<dbReference type="SUPFAM" id="SSF56112">
    <property type="entry name" value="Protein kinase-like (PK-like)"/>
    <property type="match status" value="1"/>
</dbReference>
<dbReference type="SUPFAM" id="SSF101288">
    <property type="entry name" value="L27 domain"/>
    <property type="match status" value="1"/>
</dbReference>
<dbReference type="GO" id="GO:0005524">
    <property type="term" value="F:ATP binding"/>
    <property type="evidence" value="ECO:0007669"/>
    <property type="project" value="InterPro"/>
</dbReference>
<dbReference type="InterPro" id="IPR014775">
    <property type="entry name" value="L27_C"/>
</dbReference>
<dbReference type="Gene3D" id="3.30.200.20">
    <property type="entry name" value="Phosphorylase Kinase, domain 1"/>
    <property type="match status" value="1"/>
</dbReference>
<evidence type="ECO:0000313" key="3">
    <source>
        <dbReference type="Proteomes" id="UP000478052"/>
    </source>
</evidence>
<name>A0A6G0ZDH7_APHCR</name>
<reference evidence="2 3" key="1">
    <citation type="submission" date="2019-08" db="EMBL/GenBank/DDBJ databases">
        <title>Whole genome of Aphis craccivora.</title>
        <authorList>
            <person name="Voronova N.V."/>
            <person name="Shulinski R.S."/>
            <person name="Bandarenka Y.V."/>
            <person name="Zhorov D.G."/>
            <person name="Warner D."/>
        </authorList>
    </citation>
    <scope>NUCLEOTIDE SEQUENCE [LARGE SCALE GENOMIC DNA]</scope>
    <source>
        <strain evidence="2">180601</strain>
        <tissue evidence="2">Whole Body</tissue>
    </source>
</reference>
<evidence type="ECO:0000313" key="2">
    <source>
        <dbReference type="EMBL" id="KAF0768659.1"/>
    </source>
</evidence>
<accession>A0A6G0ZDH7</accession>
<dbReference type="InterPro" id="IPR000719">
    <property type="entry name" value="Prot_kinase_dom"/>
</dbReference>
<dbReference type="FunFam" id="3.30.200.20:FF:000051">
    <property type="entry name" value="Peripheral plasma membrane protein CASK isoform B"/>
    <property type="match status" value="1"/>
</dbReference>
<dbReference type="InterPro" id="IPR011009">
    <property type="entry name" value="Kinase-like_dom_sf"/>
</dbReference>
<sequence length="524" mass="59231">MCSKGPFSLVKRCVHRQTGQQFAVKIVDVASFTSSPGLSTSDLKREATICHMLKHPHIVELLETYSSEGMLYMVFEYMDGSDICFEIVRRATAGFVYSEAVASHYMRQILEAIRYCHGNDIIHRDIKPHCVLLATKENSAPVKLGGFGVAIQLHDGSSINGAKSFDDLSRPNLSANGQVYLQSDRQDSKISFYYMQFCTFMFLAHILMLFDNLPDLEKLEVAEYQYGRIGTPHFMAPEVVERQQYGKPGDVWSAGVILHILLSGLTPFLGTGDRLYHNICDARLNFNRPQWEHISEGAKDLICKMLCLDPKKRLTIQEVLNHRWLRERDKNASKIHLVDTVEQLKVYNSRRRLRGAVMAAVSSPRWTYQSSLDSNSNAIEQFSDFGDDDISNSAVGVILSSLDDIQCIQEALPDNPQTVLPLLDDDQLCKLLELYHFINSSRTDSEKKPPSPISEDLISLVHDVLDILTTLPNHSQTAYDGVQLRDLLTSPFLKLVRNKDLTSKLFKDMHTVKGQTLSRCLLLN</sequence>
<dbReference type="Gene3D" id="1.10.510.10">
    <property type="entry name" value="Transferase(Phosphotransferase) domain 1"/>
    <property type="match status" value="1"/>
</dbReference>
<keyword evidence="3" id="KW-1185">Reference proteome</keyword>
<proteinExistence type="predicted"/>
<evidence type="ECO:0000259" key="1">
    <source>
        <dbReference type="PROSITE" id="PS50011"/>
    </source>
</evidence>
<protein>
    <submittedName>
        <fullName evidence="2">Peripheral plasma membrane protein CASK isoform X4</fullName>
    </submittedName>
</protein>
<comment type="caution">
    <text evidence="2">The sequence shown here is derived from an EMBL/GenBank/DDBJ whole genome shotgun (WGS) entry which is preliminary data.</text>
</comment>
<dbReference type="AlphaFoldDB" id="A0A6G0ZDH7"/>
<dbReference type="EMBL" id="VUJU01000725">
    <property type="protein sequence ID" value="KAF0768659.1"/>
    <property type="molecule type" value="Genomic_DNA"/>
</dbReference>
<organism evidence="2 3">
    <name type="scientific">Aphis craccivora</name>
    <name type="common">Cowpea aphid</name>
    <dbReference type="NCBI Taxonomy" id="307492"/>
    <lineage>
        <taxon>Eukaryota</taxon>
        <taxon>Metazoa</taxon>
        <taxon>Ecdysozoa</taxon>
        <taxon>Arthropoda</taxon>
        <taxon>Hexapoda</taxon>
        <taxon>Insecta</taxon>
        <taxon>Pterygota</taxon>
        <taxon>Neoptera</taxon>
        <taxon>Paraneoptera</taxon>
        <taxon>Hemiptera</taxon>
        <taxon>Sternorrhyncha</taxon>
        <taxon>Aphidomorpha</taxon>
        <taxon>Aphidoidea</taxon>
        <taxon>Aphididae</taxon>
        <taxon>Aphidini</taxon>
        <taxon>Aphis</taxon>
        <taxon>Aphis</taxon>
    </lineage>
</organism>
<dbReference type="OrthoDB" id="336747at2759"/>
<dbReference type="InterPro" id="IPR036892">
    <property type="entry name" value="L27_dom_sf"/>
</dbReference>
<dbReference type="Pfam" id="PF00069">
    <property type="entry name" value="Pkinase"/>
    <property type="match status" value="2"/>
</dbReference>
<dbReference type="Gene3D" id="1.10.287.650">
    <property type="entry name" value="L27 domain"/>
    <property type="match status" value="1"/>
</dbReference>
<gene>
    <name evidence="2" type="ORF">FWK35_00016443</name>
</gene>
<dbReference type="GO" id="GO:0004672">
    <property type="term" value="F:protein kinase activity"/>
    <property type="evidence" value="ECO:0007669"/>
    <property type="project" value="InterPro"/>
</dbReference>
<dbReference type="Proteomes" id="UP000478052">
    <property type="component" value="Unassembled WGS sequence"/>
</dbReference>
<feature type="domain" description="Protein kinase" evidence="1">
    <location>
        <begin position="1"/>
        <end position="325"/>
    </location>
</feature>
<dbReference type="FunFam" id="1.10.510.10:FF:001592">
    <property type="entry name" value="Peripheral plasma membrane protein CASK"/>
    <property type="match status" value="1"/>
</dbReference>
<dbReference type="PROSITE" id="PS50011">
    <property type="entry name" value="PROTEIN_KINASE_DOM"/>
    <property type="match status" value="1"/>
</dbReference>
<dbReference type="PANTHER" id="PTHR24347">
    <property type="entry name" value="SERINE/THREONINE-PROTEIN KINASE"/>
    <property type="match status" value="1"/>
</dbReference>
<dbReference type="Pfam" id="PF02828">
    <property type="entry name" value="L27"/>
    <property type="match status" value="1"/>
</dbReference>